<evidence type="ECO:0000313" key="1">
    <source>
        <dbReference type="EMBL" id="WWO39560.1"/>
    </source>
</evidence>
<dbReference type="RefSeq" id="WP_264496455.1">
    <property type="nucleotide sequence ID" value="NZ_CP109947.1"/>
</dbReference>
<dbReference type="Proteomes" id="UP001379444">
    <property type="component" value="Chromosome"/>
</dbReference>
<reference evidence="1 2" key="1">
    <citation type="journal article" date="2024" name="Front. Plant Sci.">
        <title>Comprehensive phenomic and genomic studies of the species, Pectobacterium cacticida and proposal for reclassification as Alcorniella cacticida comb. nov.</title>
        <authorList>
            <person name="Jonca J."/>
            <person name="Pirhonen M."/>
            <person name="Waleron M.M."/>
            <person name="Gawor J."/>
            <person name="Mrozik A."/>
            <person name="Smoktunowicz M."/>
            <person name="Waleron K."/>
            <person name="Waleron M."/>
        </authorList>
    </citation>
    <scope>NUCLEOTIDE SEQUENCE [LARGE SCALE GENOMIC DNA]</scope>
    <source>
        <strain evidence="1 2">DPMP6</strain>
    </source>
</reference>
<sequence length="67" mass="7316">MAKVIVYLRDRSRGLMVDCKVELEPSDSELSQRAAEKVAAGLVGHVLAKVEAVVKKSKSRKGKVNVH</sequence>
<keyword evidence="2" id="KW-1185">Reference proteome</keyword>
<protein>
    <submittedName>
        <fullName evidence="1">Uncharacterized protein</fullName>
    </submittedName>
</protein>
<accession>A0ABZ2GFE4</accession>
<name>A0ABZ2GFE4_9GAMM</name>
<evidence type="ECO:0000313" key="2">
    <source>
        <dbReference type="Proteomes" id="UP001379444"/>
    </source>
</evidence>
<organism evidence="1 2">
    <name type="scientific">Pectobacterium cacticida</name>
    <dbReference type="NCBI Taxonomy" id="69221"/>
    <lineage>
        <taxon>Bacteria</taxon>
        <taxon>Pseudomonadati</taxon>
        <taxon>Pseudomonadota</taxon>
        <taxon>Gammaproteobacteria</taxon>
        <taxon>Enterobacterales</taxon>
        <taxon>Pectobacteriaceae</taxon>
        <taxon>Pectobacterium</taxon>
    </lineage>
</organism>
<proteinExistence type="predicted"/>
<dbReference type="EMBL" id="CP125967">
    <property type="protein sequence ID" value="WWO39560.1"/>
    <property type="molecule type" value="Genomic_DNA"/>
</dbReference>
<gene>
    <name evidence="1" type="ORF">QNA12_06045</name>
</gene>